<accession>A0A7V5LU64</accession>
<dbReference type="Proteomes" id="UP000886050">
    <property type="component" value="Unassembled WGS sequence"/>
</dbReference>
<dbReference type="AlphaFoldDB" id="A0A7V5LU64"/>
<name>A0A7V5LU64_UNCW3</name>
<comment type="caution">
    <text evidence="1">The sequence shown here is derived from an EMBL/GenBank/DDBJ whole genome shotgun (WGS) entry which is preliminary data.</text>
</comment>
<sequence length="195" mass="23851">MEMTKDQKQTDIQSYEGQSNSLIFFEKILNCRCEPEEKRRQVLEYCHSFSIQERSMWKKLALFREAGATDKLFKEEEFNYFEDTDEQIREQILILIKKLPLKTIKDFRILVSFTERFLDRVKFLCDALLHFFLEKEKGAYRETWDMSLYTDFFEHKMFRELDFIHGLINMYSFHEVNKKYGAWLWEKVLDEEVLI</sequence>
<proteinExistence type="predicted"/>
<protein>
    <submittedName>
        <fullName evidence="1">Uncharacterized protein</fullName>
    </submittedName>
</protein>
<gene>
    <name evidence="1" type="ORF">ENL43_03440</name>
</gene>
<reference evidence="1" key="1">
    <citation type="journal article" date="2020" name="mSystems">
        <title>Genome- and Community-Level Interaction Insights into Carbon Utilization and Element Cycling Functions of Hydrothermarchaeota in Hydrothermal Sediment.</title>
        <authorList>
            <person name="Zhou Z."/>
            <person name="Liu Y."/>
            <person name="Xu W."/>
            <person name="Pan J."/>
            <person name="Luo Z.H."/>
            <person name="Li M."/>
        </authorList>
    </citation>
    <scope>NUCLEOTIDE SEQUENCE [LARGE SCALE GENOMIC DNA]</scope>
    <source>
        <strain evidence="1">HyVt-96</strain>
    </source>
</reference>
<evidence type="ECO:0000313" key="1">
    <source>
        <dbReference type="EMBL" id="HHF53399.1"/>
    </source>
</evidence>
<organism evidence="1">
    <name type="scientific">candidate division WOR-3 bacterium</name>
    <dbReference type="NCBI Taxonomy" id="2052148"/>
    <lineage>
        <taxon>Bacteria</taxon>
        <taxon>Bacteria division WOR-3</taxon>
    </lineage>
</organism>
<dbReference type="EMBL" id="DRTX01000174">
    <property type="protein sequence ID" value="HHF53399.1"/>
    <property type="molecule type" value="Genomic_DNA"/>
</dbReference>